<evidence type="ECO:0000313" key="14">
    <source>
        <dbReference type="Proteomes" id="UP001295463"/>
    </source>
</evidence>
<comment type="pathway">
    <text evidence="1">Nitrogen metabolism; urea cycle; L-ornithine and urea from L-arginine: step 1/1.</text>
</comment>
<reference evidence="13 14" key="1">
    <citation type="submission" date="2022-03" db="EMBL/GenBank/DDBJ databases">
        <authorList>
            <person name="Koch H."/>
        </authorList>
    </citation>
    <scope>NUCLEOTIDE SEQUENCE [LARGE SCALE GENOMIC DNA]</scope>
    <source>
        <strain evidence="13 14">G1</strain>
    </source>
</reference>
<evidence type="ECO:0000256" key="8">
    <source>
        <dbReference type="ARBA" id="ARBA00047391"/>
    </source>
</evidence>
<comment type="catalytic activity">
    <reaction evidence="8 12">
        <text>L-arginine + H2O = urea + L-ornithine</text>
        <dbReference type="Rhea" id="RHEA:20569"/>
        <dbReference type="ChEBI" id="CHEBI:15377"/>
        <dbReference type="ChEBI" id="CHEBI:16199"/>
        <dbReference type="ChEBI" id="CHEBI:32682"/>
        <dbReference type="ChEBI" id="CHEBI:46911"/>
        <dbReference type="EC" id="3.5.3.1"/>
    </reaction>
</comment>
<dbReference type="InterPro" id="IPR020855">
    <property type="entry name" value="Ureohydrolase_Mn_BS"/>
</dbReference>
<accession>A0ABN8HIJ1</accession>
<evidence type="ECO:0000256" key="1">
    <source>
        <dbReference type="ARBA" id="ARBA00005098"/>
    </source>
</evidence>
<evidence type="ECO:0000256" key="7">
    <source>
        <dbReference type="ARBA" id="ARBA00023211"/>
    </source>
</evidence>
<keyword evidence="7 12" id="KW-0464">Manganese</keyword>
<dbReference type="EMBL" id="OW150024">
    <property type="protein sequence ID" value="CAH2032542.1"/>
    <property type="molecule type" value="Genomic_DNA"/>
</dbReference>
<dbReference type="PANTHER" id="PTHR43782">
    <property type="entry name" value="ARGINASE"/>
    <property type="match status" value="1"/>
</dbReference>
<dbReference type="SUPFAM" id="SSF52768">
    <property type="entry name" value="Arginase/deacetylase"/>
    <property type="match status" value="1"/>
</dbReference>
<dbReference type="PROSITE" id="PS01053">
    <property type="entry name" value="ARGINASE_1"/>
    <property type="match status" value="1"/>
</dbReference>
<evidence type="ECO:0000256" key="10">
    <source>
        <dbReference type="PROSITE-ProRule" id="PRU00742"/>
    </source>
</evidence>
<dbReference type="Pfam" id="PF00491">
    <property type="entry name" value="Arginase"/>
    <property type="match status" value="1"/>
</dbReference>
<dbReference type="Gene3D" id="3.40.800.10">
    <property type="entry name" value="Ureohydrolase domain"/>
    <property type="match status" value="1"/>
</dbReference>
<evidence type="ECO:0000256" key="9">
    <source>
        <dbReference type="NCBIfam" id="TIGR01229"/>
    </source>
</evidence>
<name>A0ABN8HIJ1_9BACT</name>
<proteinExistence type="inferred from homology"/>
<dbReference type="InterPro" id="IPR023696">
    <property type="entry name" value="Ureohydrolase_dom_sf"/>
</dbReference>
<evidence type="ECO:0000256" key="11">
    <source>
        <dbReference type="RuleBase" id="RU003684"/>
    </source>
</evidence>
<keyword evidence="5 12" id="KW-0479">Metal-binding</keyword>
<evidence type="ECO:0000256" key="6">
    <source>
        <dbReference type="ARBA" id="ARBA00022801"/>
    </source>
</evidence>
<dbReference type="PROSITE" id="PS51409">
    <property type="entry name" value="ARGINASE_2"/>
    <property type="match status" value="1"/>
</dbReference>
<sequence length="296" mass="31446">MGRDIRIIGMPVDLGQSKRGVDMGPAALRYAGLAAKLEGLGHRVCDSGNLEVAVRETVAAEAEQHYLPSVAEACRLTYGAARRAVAANETPLFLGGDHSLAIGSIGGVTHEAPRGVLWIDAHADFNTPETTLSGNIHGMALAALLGEGYPELTAIGRPGPLLKPEDVVLIGIRDLDSGERERLRASGVTIYTMRDIDERGIGAVLREALDRLEHHDSLHVSLDMDCIDPQDGPGVGTPSPGGLTCREAQLAMEIIADCGCCRSMDIVEINPILDRHNRTAQLAAELAASLFGKRIL</sequence>
<protein>
    <recommendedName>
        <fullName evidence="3 9">Arginase</fullName>
        <ecNumber evidence="2 9">3.5.3.1</ecNumber>
    </recommendedName>
</protein>
<dbReference type="PANTHER" id="PTHR43782:SF3">
    <property type="entry name" value="ARGINASE"/>
    <property type="match status" value="1"/>
</dbReference>
<evidence type="ECO:0000256" key="4">
    <source>
        <dbReference type="ARBA" id="ARBA00022503"/>
    </source>
</evidence>
<evidence type="ECO:0000256" key="2">
    <source>
        <dbReference type="ARBA" id="ARBA00012168"/>
    </source>
</evidence>
<dbReference type="GO" id="GO:0004053">
    <property type="term" value="F:arginase activity"/>
    <property type="evidence" value="ECO:0007669"/>
    <property type="project" value="UniProtKB-EC"/>
</dbReference>
<dbReference type="InterPro" id="IPR006035">
    <property type="entry name" value="Ureohydrolase"/>
</dbReference>
<dbReference type="PIRSF" id="PIRSF036979">
    <property type="entry name" value="Arginase"/>
    <property type="match status" value="1"/>
</dbReference>
<dbReference type="RefSeq" id="WP_305733285.1">
    <property type="nucleotide sequence ID" value="NZ_OW150024.1"/>
</dbReference>
<gene>
    <name evidence="13" type="primary">rocF</name>
    <name evidence="13" type="ORF">GEAMG1_2706</name>
</gene>
<dbReference type="PRINTS" id="PR00116">
    <property type="entry name" value="ARGINASE"/>
</dbReference>
<comment type="cofactor">
    <cofactor evidence="12">
        <name>Mn(2+)</name>
        <dbReference type="ChEBI" id="CHEBI:29035"/>
    </cofactor>
    <text evidence="12">Binds 2 manganese ions per subunit.</text>
</comment>
<comment type="similarity">
    <text evidence="10 11">Belongs to the arginase family.</text>
</comment>
<dbReference type="InterPro" id="IPR014033">
    <property type="entry name" value="Arginase"/>
</dbReference>
<keyword evidence="4 12" id="KW-0056">Arginine metabolism</keyword>
<evidence type="ECO:0000313" key="13">
    <source>
        <dbReference type="EMBL" id="CAH2032542.1"/>
    </source>
</evidence>
<dbReference type="CDD" id="cd09989">
    <property type="entry name" value="Arginase"/>
    <property type="match status" value="1"/>
</dbReference>
<evidence type="ECO:0000256" key="3">
    <source>
        <dbReference type="ARBA" id="ARBA00018123"/>
    </source>
</evidence>
<dbReference type="Proteomes" id="UP001295463">
    <property type="component" value="Chromosome"/>
</dbReference>
<evidence type="ECO:0000256" key="5">
    <source>
        <dbReference type="ARBA" id="ARBA00022723"/>
    </source>
</evidence>
<keyword evidence="6 11" id="KW-0378">Hydrolase</keyword>
<dbReference type="NCBIfam" id="TIGR01229">
    <property type="entry name" value="rocF_arginase"/>
    <property type="match status" value="1"/>
</dbReference>
<evidence type="ECO:0000256" key="12">
    <source>
        <dbReference type="RuleBase" id="RU361159"/>
    </source>
</evidence>
<keyword evidence="14" id="KW-1185">Reference proteome</keyword>
<dbReference type="EC" id="3.5.3.1" evidence="2 9"/>
<organism evidence="13 14">
    <name type="scientific">Trichlorobacter ammonificans</name>
    <dbReference type="NCBI Taxonomy" id="2916410"/>
    <lineage>
        <taxon>Bacteria</taxon>
        <taxon>Pseudomonadati</taxon>
        <taxon>Thermodesulfobacteriota</taxon>
        <taxon>Desulfuromonadia</taxon>
        <taxon>Geobacterales</taxon>
        <taxon>Geobacteraceae</taxon>
        <taxon>Trichlorobacter</taxon>
    </lineage>
</organism>